<evidence type="ECO:0000313" key="6">
    <source>
        <dbReference type="EMBL" id="EDQ01571.1"/>
    </source>
</evidence>
<evidence type="ECO:0000256" key="2">
    <source>
        <dbReference type="ARBA" id="ARBA00022692"/>
    </source>
</evidence>
<evidence type="ECO:0000256" key="3">
    <source>
        <dbReference type="ARBA" id="ARBA00022989"/>
    </source>
</evidence>
<dbReference type="PANTHER" id="PTHR43424">
    <property type="entry name" value="LOCUS PUTATIVE PROTEIN 1-RELATED"/>
    <property type="match status" value="1"/>
</dbReference>
<dbReference type="Proteomes" id="UP000005839">
    <property type="component" value="Unassembled WGS sequence"/>
</dbReference>
<feature type="transmembrane region" description="Helical" evidence="5">
    <location>
        <begin position="338"/>
        <end position="358"/>
    </location>
</feature>
<dbReference type="CDD" id="cd13128">
    <property type="entry name" value="MATE_Wzx_like"/>
    <property type="match status" value="1"/>
</dbReference>
<feature type="transmembrane region" description="Helical" evidence="5">
    <location>
        <begin position="182"/>
        <end position="205"/>
    </location>
</feature>
<feature type="transmembrane region" description="Helical" evidence="5">
    <location>
        <begin position="123"/>
        <end position="143"/>
    </location>
</feature>
<feature type="transmembrane region" description="Helical" evidence="5">
    <location>
        <begin position="269"/>
        <end position="286"/>
    </location>
</feature>
<accession>A9D4K3</accession>
<feature type="transmembrane region" description="Helical" evidence="5">
    <location>
        <begin position="155"/>
        <end position="176"/>
    </location>
</feature>
<dbReference type="InterPro" id="IPR002797">
    <property type="entry name" value="Polysacc_synth"/>
</dbReference>
<reference evidence="6 7" key="1">
    <citation type="submission" date="2007-10" db="EMBL/GenBank/DDBJ databases">
        <authorList>
            <person name="Yayanos A."/>
            <person name="Ferriera S."/>
            <person name="Johnson J."/>
            <person name="Kravitz S."/>
            <person name="Halpern A."/>
            <person name="Remington K."/>
            <person name="Beeson K."/>
            <person name="Tran B."/>
            <person name="Rogers Y.-H."/>
            <person name="Friedman R."/>
            <person name="Venter J.C."/>
        </authorList>
    </citation>
    <scope>NUCLEOTIDE SEQUENCE [LARGE SCALE GENOMIC DNA]</scope>
    <source>
        <strain evidence="6 7">KT99</strain>
    </source>
</reference>
<keyword evidence="4 5" id="KW-0472">Membrane</keyword>
<dbReference type="Pfam" id="PF01943">
    <property type="entry name" value="Polysacc_synt"/>
    <property type="match status" value="1"/>
</dbReference>
<protein>
    <submittedName>
        <fullName evidence="6">Probable polysaccharide biosynthesis protein</fullName>
    </submittedName>
</protein>
<keyword evidence="3 5" id="KW-1133">Transmembrane helix</keyword>
<dbReference type="STRING" id="314608.KT99_15495"/>
<dbReference type="PANTHER" id="PTHR43424:SF1">
    <property type="entry name" value="LOCUS PUTATIVE PROTEIN 1-RELATED"/>
    <property type="match status" value="1"/>
</dbReference>
<feature type="transmembrane region" description="Helical" evidence="5">
    <location>
        <begin position="226"/>
        <end position="243"/>
    </location>
</feature>
<dbReference type="EMBL" id="ABIC01000009">
    <property type="protein sequence ID" value="EDQ01571.1"/>
    <property type="molecule type" value="Genomic_DNA"/>
</dbReference>
<dbReference type="AlphaFoldDB" id="A9D4K3"/>
<keyword evidence="7" id="KW-1185">Reference proteome</keyword>
<feature type="transmembrane region" description="Helical" evidence="5">
    <location>
        <begin position="55"/>
        <end position="80"/>
    </location>
</feature>
<feature type="transmembrane region" description="Helical" evidence="5">
    <location>
        <begin position="92"/>
        <end position="117"/>
    </location>
</feature>
<name>A9D4K3_9GAMM</name>
<proteinExistence type="predicted"/>
<evidence type="ECO:0000256" key="1">
    <source>
        <dbReference type="ARBA" id="ARBA00004141"/>
    </source>
</evidence>
<gene>
    <name evidence="6" type="ORF">KT99_15495</name>
</gene>
<dbReference type="InterPro" id="IPR052556">
    <property type="entry name" value="PolySynth_Transporter"/>
</dbReference>
<evidence type="ECO:0000256" key="5">
    <source>
        <dbReference type="SAM" id="Phobius"/>
    </source>
</evidence>
<comment type="subcellular location">
    <subcellularLocation>
        <location evidence="1">Membrane</location>
        <topology evidence="1">Multi-pass membrane protein</topology>
    </subcellularLocation>
</comment>
<evidence type="ECO:0000313" key="7">
    <source>
        <dbReference type="Proteomes" id="UP000005839"/>
    </source>
</evidence>
<sequence>MEIIKKISKLKDSQGAMKYLKNTSWLLGEKILRMTVGLFIGIWVARYLGPEQFGLFSYAQSFVVLFSAFATLGLDGIVIRKLVKDESQRDKLLGTAFTLKLIGAFLVLALLVIAVFLQPSDLLANSLFFIIASATVFQSFNVIDFYFQSQVLSKYVVYSNVFSLLLSSIIKVTLIVNEAPLIAFAYVILFDSFVLASGFIYFYVLKRLSIRHWCFDKAVAKSLLKESWPLILSGLVVSMYMKIDQVMIKEMLGSVEVGQYSAAVRLSEAWYFIPMVISSSLFPAILNAKKISKELYYSRIQQLYDLMAWMAIAIAIPMTFLSDWLVHLLYGAQYNEAGGVLMIHIWSAVFVFLGVASGKWFVAEGLQIYSFYRTLAGAILNVGLNLVLIPQYGIYGAAIATLASQLVASYLFNVVNKKSRITFILQSKALLLPFRKIAFKY</sequence>
<feature type="transmembrane region" description="Helical" evidence="5">
    <location>
        <begin position="394"/>
        <end position="415"/>
    </location>
</feature>
<dbReference type="GO" id="GO:0016020">
    <property type="term" value="C:membrane"/>
    <property type="evidence" value="ECO:0007669"/>
    <property type="project" value="UniProtKB-SubCell"/>
</dbReference>
<feature type="transmembrane region" description="Helical" evidence="5">
    <location>
        <begin position="31"/>
        <end position="49"/>
    </location>
</feature>
<keyword evidence="2 5" id="KW-0812">Transmembrane</keyword>
<feature type="transmembrane region" description="Helical" evidence="5">
    <location>
        <begin position="370"/>
        <end position="388"/>
    </location>
</feature>
<evidence type="ECO:0000256" key="4">
    <source>
        <dbReference type="ARBA" id="ARBA00023136"/>
    </source>
</evidence>
<feature type="transmembrane region" description="Helical" evidence="5">
    <location>
        <begin position="306"/>
        <end position="326"/>
    </location>
</feature>
<comment type="caution">
    <text evidence="6">The sequence shown here is derived from an EMBL/GenBank/DDBJ whole genome shotgun (WGS) entry which is preliminary data.</text>
</comment>
<dbReference type="RefSeq" id="WP_005498153.1">
    <property type="nucleotide sequence ID" value="NZ_ABIC01000009.1"/>
</dbReference>
<organism evidence="6 7">
    <name type="scientific">Shewanella benthica KT99</name>
    <dbReference type="NCBI Taxonomy" id="314608"/>
    <lineage>
        <taxon>Bacteria</taxon>
        <taxon>Pseudomonadati</taxon>
        <taxon>Pseudomonadota</taxon>
        <taxon>Gammaproteobacteria</taxon>
        <taxon>Alteromonadales</taxon>
        <taxon>Shewanellaceae</taxon>
        <taxon>Shewanella</taxon>
    </lineage>
</organism>